<evidence type="ECO:0000256" key="3">
    <source>
        <dbReference type="ARBA" id="ARBA00022679"/>
    </source>
</evidence>
<proteinExistence type="inferred from homology"/>
<keyword evidence="4" id="KW-0294">Fucose metabolism</keyword>
<dbReference type="Pfam" id="PF10250">
    <property type="entry name" value="O-FucT"/>
    <property type="match status" value="1"/>
</dbReference>
<dbReference type="InterPro" id="IPR019378">
    <property type="entry name" value="GDP-Fuc_O-FucTrfase"/>
</dbReference>
<evidence type="ECO:0000256" key="2">
    <source>
        <dbReference type="ARBA" id="ARBA00022676"/>
    </source>
</evidence>
<keyword evidence="5" id="KW-0119">Carbohydrate metabolism</keyword>
<comment type="similarity">
    <text evidence="1">Belongs to the glycosyltransferase GT106 family.</text>
</comment>
<reference evidence="7" key="1">
    <citation type="submission" date="2023-07" db="EMBL/GenBank/DDBJ databases">
        <title>A chromosome-level genome assembly of Lolium multiflorum.</title>
        <authorList>
            <person name="Chen Y."/>
            <person name="Copetti D."/>
            <person name="Kolliker R."/>
            <person name="Studer B."/>
        </authorList>
    </citation>
    <scope>NUCLEOTIDE SEQUENCE</scope>
    <source>
        <strain evidence="7">02402/16</strain>
        <tissue evidence="7">Leaf</tissue>
    </source>
</reference>
<dbReference type="Proteomes" id="UP001231189">
    <property type="component" value="Unassembled WGS sequence"/>
</dbReference>
<gene>
    <name evidence="7" type="ORF">QYE76_045354</name>
</gene>
<evidence type="ECO:0000256" key="4">
    <source>
        <dbReference type="ARBA" id="ARBA00023253"/>
    </source>
</evidence>
<evidence type="ECO:0000256" key="6">
    <source>
        <dbReference type="ARBA" id="ARBA00030350"/>
    </source>
</evidence>
<keyword evidence="2" id="KW-0328">Glycosyltransferase</keyword>
<evidence type="ECO:0000256" key="5">
    <source>
        <dbReference type="ARBA" id="ARBA00023277"/>
    </source>
</evidence>
<comment type="caution">
    <text evidence="7">The sequence shown here is derived from an EMBL/GenBank/DDBJ whole genome shotgun (WGS) entry which is preliminary data.</text>
</comment>
<dbReference type="GO" id="GO:0016757">
    <property type="term" value="F:glycosyltransferase activity"/>
    <property type="evidence" value="ECO:0007669"/>
    <property type="project" value="UniProtKB-KW"/>
</dbReference>
<keyword evidence="8" id="KW-1185">Reference proteome</keyword>
<dbReference type="EMBL" id="JAUUTY010000002">
    <property type="protein sequence ID" value="KAK1684506.1"/>
    <property type="molecule type" value="Genomic_DNA"/>
</dbReference>
<dbReference type="PANTHER" id="PTHR31818">
    <property type="entry name" value="O-FUCOSYLTRANSFERASE 16"/>
    <property type="match status" value="1"/>
</dbReference>
<dbReference type="AlphaFoldDB" id="A0AAD8TMV1"/>
<protein>
    <recommendedName>
        <fullName evidence="6">O-fucosyltransferase family protein</fullName>
    </recommendedName>
</protein>
<organism evidence="7 8">
    <name type="scientific">Lolium multiflorum</name>
    <name type="common">Italian ryegrass</name>
    <name type="synonym">Lolium perenne subsp. multiflorum</name>
    <dbReference type="NCBI Taxonomy" id="4521"/>
    <lineage>
        <taxon>Eukaryota</taxon>
        <taxon>Viridiplantae</taxon>
        <taxon>Streptophyta</taxon>
        <taxon>Embryophyta</taxon>
        <taxon>Tracheophyta</taxon>
        <taxon>Spermatophyta</taxon>
        <taxon>Magnoliopsida</taxon>
        <taxon>Liliopsida</taxon>
        <taxon>Poales</taxon>
        <taxon>Poaceae</taxon>
        <taxon>BOP clade</taxon>
        <taxon>Pooideae</taxon>
        <taxon>Poodae</taxon>
        <taxon>Poeae</taxon>
        <taxon>Poeae Chloroplast Group 2 (Poeae type)</taxon>
        <taxon>Loliodinae</taxon>
        <taxon>Loliinae</taxon>
        <taxon>Lolium</taxon>
    </lineage>
</organism>
<dbReference type="GO" id="GO:0006004">
    <property type="term" value="P:fucose metabolic process"/>
    <property type="evidence" value="ECO:0007669"/>
    <property type="project" value="UniProtKB-KW"/>
</dbReference>
<keyword evidence="3" id="KW-0808">Transferase</keyword>
<sequence>MTSMDKLPWTMRAPRKSRPEFYVDEVLPILMRRRKLRCRVNFHALRFTRSIQSLGKKLVRRLRTMSSRYVAIHLRFEPDILAFSGCYYGGGEKERKELAEIRKRWDLT</sequence>
<accession>A0AAD8TMV1</accession>
<evidence type="ECO:0000313" key="7">
    <source>
        <dbReference type="EMBL" id="KAK1684506.1"/>
    </source>
</evidence>
<evidence type="ECO:0000313" key="8">
    <source>
        <dbReference type="Proteomes" id="UP001231189"/>
    </source>
</evidence>
<dbReference type="PANTHER" id="PTHR31818:SF3">
    <property type="entry name" value="O-FUCOSYLTRANSFERASE 29"/>
    <property type="match status" value="1"/>
</dbReference>
<name>A0AAD8TMV1_LOLMU</name>
<evidence type="ECO:0000256" key="1">
    <source>
        <dbReference type="ARBA" id="ARBA00007737"/>
    </source>
</evidence>